<dbReference type="PANTHER" id="PTHR21015:SF22">
    <property type="entry name" value="GLYCOSYLTRANSFERASE"/>
    <property type="match status" value="1"/>
</dbReference>
<reference evidence="2 3" key="1">
    <citation type="journal article" date="2019" name="Int. J. Syst. Evol. Microbiol.">
        <title>The Global Catalogue of Microorganisms (GCM) 10K type strain sequencing project: providing services to taxonomists for standard genome sequencing and annotation.</title>
        <authorList>
            <consortium name="The Broad Institute Genomics Platform"/>
            <consortium name="The Broad Institute Genome Sequencing Center for Infectious Disease"/>
            <person name="Wu L."/>
            <person name="Ma J."/>
        </authorList>
    </citation>
    <scope>NUCLEOTIDE SEQUENCE [LARGE SCALE GENOMIC DNA]</scope>
    <source>
        <strain evidence="2 3">XZYJT29</strain>
    </source>
</reference>
<comment type="caution">
    <text evidence="2">The sequence shown here is derived from an EMBL/GenBank/DDBJ whole genome shotgun (WGS) entry which is preliminary data.</text>
</comment>
<evidence type="ECO:0000256" key="1">
    <source>
        <dbReference type="ARBA" id="ARBA00006962"/>
    </source>
</evidence>
<organism evidence="2 3">
    <name type="scientific">Halosimplex aquaticum</name>
    <dbReference type="NCBI Taxonomy" id="3026162"/>
    <lineage>
        <taxon>Archaea</taxon>
        <taxon>Methanobacteriati</taxon>
        <taxon>Methanobacteriota</taxon>
        <taxon>Stenosarchaea group</taxon>
        <taxon>Halobacteria</taxon>
        <taxon>Halobacteriales</taxon>
        <taxon>Haloarculaceae</taxon>
        <taxon>Halosimplex</taxon>
    </lineage>
</organism>
<evidence type="ECO:0000313" key="2">
    <source>
        <dbReference type="EMBL" id="MFC7141091.1"/>
    </source>
</evidence>
<dbReference type="GeneID" id="78821400"/>
<gene>
    <name evidence="2" type="ORF">ACFQMA_14805</name>
</gene>
<proteinExistence type="inferred from homology"/>
<dbReference type="Proteomes" id="UP001596432">
    <property type="component" value="Unassembled WGS sequence"/>
</dbReference>
<name>A0ABD5Y2F0_9EURY</name>
<dbReference type="EMBL" id="JBHTAS010000001">
    <property type="protein sequence ID" value="MFC7141091.1"/>
    <property type="molecule type" value="Genomic_DNA"/>
</dbReference>
<keyword evidence="3" id="KW-1185">Reference proteome</keyword>
<dbReference type="PANTHER" id="PTHR21015">
    <property type="entry name" value="UDP-N-ACETYLGLUCOSAMINE--N-ACETYLMURAMYL-(PENTAPEPTIDE) PYROPHOSPHORYL-UNDECAPRENOL N-ACETYLGLUCOSAMINE TRANSFERASE 1"/>
    <property type="match status" value="1"/>
</dbReference>
<dbReference type="AlphaFoldDB" id="A0ABD5Y2F0"/>
<dbReference type="RefSeq" id="WP_274322181.1">
    <property type="nucleotide sequence ID" value="NZ_CP118158.1"/>
</dbReference>
<evidence type="ECO:0000313" key="3">
    <source>
        <dbReference type="Proteomes" id="UP001596432"/>
    </source>
</evidence>
<comment type="similarity">
    <text evidence="1">Belongs to the glycosyltransferase 28 family.</text>
</comment>
<sequence length="435" mass="46303">MPPTVAVAHYPEGAGHATRMLAVAEAIESAGGSVRMAGGGAGREFVALNGYDEFEPTTVDYIDTYQDGSLWRAATRSLPASLGRIADYQAWLSATEPDALVTDDMFAAMAATRCDVPLYVLKHDMPGLYDDAVERAGARFHTLFQLSAAREFFYPVVWPGSEADPERATRIPPVALDGDPPVRDEADVVVVPSHYSSLSRIADHLRRQGYDVLDVADEDWDPVASLLPYIRGADVVVCSGYSTIMDAAVAGTPCVVHPATDEQEAVADWLERFDVTGFAVAPDQIDVLDAVADPPPEPRFDNGAEVIAQRVLTDLRDPDPYATPSADESWTTAAGTVPPASRLRSLATVSTLAAAFAITTTSLLSPSRWRRKLSGIASRSASAGRAAADRASCLGRTAAAAAATGAISTAADGCRRVLDRCRRVTADARVPRLSR</sequence>
<dbReference type="Gene3D" id="3.40.50.2000">
    <property type="entry name" value="Glycogen Phosphorylase B"/>
    <property type="match status" value="2"/>
</dbReference>
<dbReference type="SUPFAM" id="SSF53756">
    <property type="entry name" value="UDP-Glycosyltransferase/glycogen phosphorylase"/>
    <property type="match status" value="1"/>
</dbReference>
<protein>
    <submittedName>
        <fullName evidence="2">Glycosyltransferase</fullName>
    </submittedName>
</protein>
<accession>A0ABD5Y2F0</accession>